<dbReference type="PANTHER" id="PTHR11558:SF25">
    <property type="entry name" value="SPERMINE SYNTHASE"/>
    <property type="match status" value="1"/>
</dbReference>
<evidence type="ECO:0000313" key="6">
    <source>
        <dbReference type="Proteomes" id="UP000827721"/>
    </source>
</evidence>
<proteinExistence type="inferred from homology"/>
<comment type="caution">
    <text evidence="5">The sequence shown here is derived from an EMBL/GenBank/DDBJ whole genome shotgun (WGS) entry which is preliminary data.</text>
</comment>
<dbReference type="EMBL" id="JAFEMO010000011">
    <property type="protein sequence ID" value="KAH7557774.1"/>
    <property type="molecule type" value="Genomic_DNA"/>
</dbReference>
<evidence type="ECO:0000259" key="4">
    <source>
        <dbReference type="PROSITE" id="PS51006"/>
    </source>
</evidence>
<organism evidence="5 6">
    <name type="scientific">Xanthoceras sorbifolium</name>
    <dbReference type="NCBI Taxonomy" id="99658"/>
    <lineage>
        <taxon>Eukaryota</taxon>
        <taxon>Viridiplantae</taxon>
        <taxon>Streptophyta</taxon>
        <taxon>Embryophyta</taxon>
        <taxon>Tracheophyta</taxon>
        <taxon>Spermatophyta</taxon>
        <taxon>Magnoliopsida</taxon>
        <taxon>eudicotyledons</taxon>
        <taxon>Gunneridae</taxon>
        <taxon>Pentapetalae</taxon>
        <taxon>rosids</taxon>
        <taxon>malvids</taxon>
        <taxon>Sapindales</taxon>
        <taxon>Sapindaceae</taxon>
        <taxon>Xanthoceroideae</taxon>
        <taxon>Xanthoceras</taxon>
    </lineage>
</organism>
<sequence length="328" mass="35850">MLKASAEGDLKFGSWLKATPHVRFNGRPSGKQGMDDGMGRGPGTILVREEISAPIQLEENVPVSEQTRNNKLSISVGPHSVIGRISGDGVLVQEACHAVDVLVQSEVANSVSKNDKVGNVVLKNNELRKIVSDGGFSKQNNICSSSGPFLGLEQVDQVNCDVELGQVVEGEVLGENRRLDEVDVMGDSLMVIKEGSELINIEVGQSDDMAIQNRVLVDGGVLREISRHSSVELIDICEIDNMVVDVSKKFFPELAVGFEDPRPAQELVEKPFFETIARALRPGGVLCNMAESMWLHTHLIEDMISICRETFKGSVHYAWASVPTYPRQ</sequence>
<dbReference type="Pfam" id="PF01564">
    <property type="entry name" value="Spermine_synth"/>
    <property type="match status" value="2"/>
</dbReference>
<comment type="similarity">
    <text evidence="1">Belongs to the spermidine/spermine synthase family.</text>
</comment>
<dbReference type="InterPro" id="IPR001045">
    <property type="entry name" value="Spermi_synthase"/>
</dbReference>
<name>A0ABQ8HGL9_9ROSI</name>
<feature type="domain" description="PABS" evidence="4">
    <location>
        <begin position="263"/>
        <end position="328"/>
    </location>
</feature>
<evidence type="ECO:0000313" key="5">
    <source>
        <dbReference type="EMBL" id="KAH7557774.1"/>
    </source>
</evidence>
<dbReference type="PANTHER" id="PTHR11558">
    <property type="entry name" value="SPERMIDINE/SPERMINE SYNTHASE"/>
    <property type="match status" value="1"/>
</dbReference>
<keyword evidence="6" id="KW-1185">Reference proteome</keyword>
<evidence type="ECO:0000256" key="1">
    <source>
        <dbReference type="ARBA" id="ARBA00007867"/>
    </source>
</evidence>
<dbReference type="PROSITE" id="PS51006">
    <property type="entry name" value="PABS_2"/>
    <property type="match status" value="1"/>
</dbReference>
<keyword evidence="2 3" id="KW-0808">Transferase</keyword>
<keyword evidence="3" id="KW-0620">Polyamine biosynthesis</keyword>
<accession>A0ABQ8HGL9</accession>
<reference evidence="5 6" key="1">
    <citation type="submission" date="2021-02" db="EMBL/GenBank/DDBJ databases">
        <title>Plant Genome Project.</title>
        <authorList>
            <person name="Zhang R.-G."/>
        </authorList>
    </citation>
    <scope>NUCLEOTIDE SEQUENCE [LARGE SCALE GENOMIC DNA]</scope>
    <source>
        <tissue evidence="5">Leaves</tissue>
    </source>
</reference>
<dbReference type="Proteomes" id="UP000827721">
    <property type="component" value="Unassembled WGS sequence"/>
</dbReference>
<dbReference type="InterPro" id="IPR029063">
    <property type="entry name" value="SAM-dependent_MTases_sf"/>
</dbReference>
<evidence type="ECO:0000256" key="2">
    <source>
        <dbReference type="ARBA" id="ARBA00022679"/>
    </source>
</evidence>
<evidence type="ECO:0000256" key="3">
    <source>
        <dbReference type="PROSITE-ProRule" id="PRU00354"/>
    </source>
</evidence>
<dbReference type="Gene3D" id="3.40.50.150">
    <property type="entry name" value="Vaccinia Virus protein VP39"/>
    <property type="match status" value="2"/>
</dbReference>
<dbReference type="SUPFAM" id="SSF53335">
    <property type="entry name" value="S-adenosyl-L-methionine-dependent methyltransferases"/>
    <property type="match status" value="1"/>
</dbReference>
<dbReference type="InterPro" id="IPR030374">
    <property type="entry name" value="PABS"/>
</dbReference>
<comment type="caution">
    <text evidence="3">Lacks conserved residue(s) required for the propagation of feature annotation.</text>
</comment>
<gene>
    <name evidence="5" type="ORF">JRO89_XS11G0218500</name>
</gene>
<protein>
    <recommendedName>
        <fullName evidence="4">PABS domain-containing protein</fullName>
    </recommendedName>
</protein>